<dbReference type="InterPro" id="IPR005149">
    <property type="entry name" value="Tscrpt_reg_PadR_N"/>
</dbReference>
<dbReference type="InterPro" id="IPR036388">
    <property type="entry name" value="WH-like_DNA-bd_sf"/>
</dbReference>
<feature type="domain" description="Transcription regulator PadR N-terminal" evidence="1">
    <location>
        <begin position="19"/>
        <end position="95"/>
    </location>
</feature>
<proteinExistence type="predicted"/>
<protein>
    <submittedName>
        <fullName evidence="2">PadR family transcriptional regulator</fullName>
    </submittedName>
</protein>
<evidence type="ECO:0000259" key="1">
    <source>
        <dbReference type="Pfam" id="PF03551"/>
    </source>
</evidence>
<gene>
    <name evidence="2" type="ORF">D7D52_29785</name>
</gene>
<dbReference type="Proteomes" id="UP000267164">
    <property type="component" value="Chromosome"/>
</dbReference>
<dbReference type="EMBL" id="CP032568">
    <property type="protein sequence ID" value="AYF77319.1"/>
    <property type="molecule type" value="Genomic_DNA"/>
</dbReference>
<dbReference type="SUPFAM" id="SSF46785">
    <property type="entry name" value="Winged helix' DNA-binding domain"/>
    <property type="match status" value="1"/>
</dbReference>
<name>A0A386ZL09_9NOCA</name>
<organism evidence="2 3">
    <name type="scientific">Nocardia yunnanensis</name>
    <dbReference type="NCBI Taxonomy" id="2382165"/>
    <lineage>
        <taxon>Bacteria</taxon>
        <taxon>Bacillati</taxon>
        <taxon>Actinomycetota</taxon>
        <taxon>Actinomycetes</taxon>
        <taxon>Mycobacteriales</taxon>
        <taxon>Nocardiaceae</taxon>
        <taxon>Nocardia</taxon>
    </lineage>
</organism>
<dbReference type="PANTHER" id="PTHR33169:SF27">
    <property type="entry name" value="TRANSCRIPTIONAL REGULATOR PADR FAMILY PROTEIN"/>
    <property type="match status" value="1"/>
</dbReference>
<dbReference type="Gene3D" id="1.10.10.10">
    <property type="entry name" value="Winged helix-like DNA-binding domain superfamily/Winged helix DNA-binding domain"/>
    <property type="match status" value="1"/>
</dbReference>
<dbReference type="PANTHER" id="PTHR33169">
    <property type="entry name" value="PADR-FAMILY TRANSCRIPTIONAL REGULATOR"/>
    <property type="match status" value="1"/>
</dbReference>
<dbReference type="InterPro" id="IPR052509">
    <property type="entry name" value="Metal_resp_DNA-bind_regulator"/>
</dbReference>
<keyword evidence="3" id="KW-1185">Reference proteome</keyword>
<dbReference type="KEGG" id="nyu:D7D52_29785"/>
<evidence type="ECO:0000313" key="2">
    <source>
        <dbReference type="EMBL" id="AYF77319.1"/>
    </source>
</evidence>
<evidence type="ECO:0000313" key="3">
    <source>
        <dbReference type="Proteomes" id="UP000267164"/>
    </source>
</evidence>
<dbReference type="InterPro" id="IPR036390">
    <property type="entry name" value="WH_DNA-bd_sf"/>
</dbReference>
<dbReference type="AlphaFoldDB" id="A0A386ZL09"/>
<accession>A0A386ZL09</accession>
<dbReference type="OrthoDB" id="8443918at2"/>
<dbReference type="RefSeq" id="WP_120741666.1">
    <property type="nucleotide sequence ID" value="NZ_CP032568.1"/>
</dbReference>
<reference evidence="2 3" key="1">
    <citation type="submission" date="2018-09" db="EMBL/GenBank/DDBJ databases">
        <title>Nocardia yunnanensis sp. nov., an actinomycete isolated from a soil sample.</title>
        <authorList>
            <person name="Zhang J."/>
        </authorList>
    </citation>
    <scope>NUCLEOTIDE SEQUENCE [LARGE SCALE GENOMIC DNA]</scope>
    <source>
        <strain evidence="2 3">CFHS0054</strain>
    </source>
</reference>
<dbReference type="Pfam" id="PF03551">
    <property type="entry name" value="PadR"/>
    <property type="match status" value="1"/>
</dbReference>
<sequence>MIVVAQRAFRRVNPLALAVLVQLWERPMHPYQISQTLKQRGKDSSVRINYGALYPVVESLQKHGFIEVVGAEQDGGRPARTVYRITDAGVAEMREWLRAWISEPEKEYPRFMAALSFLPALGPDEAVAVLRRRIAVLDKRIGEMREATEAVVSWLPEVLLIEGDYEMRMLGADRDFTAELADRIEAGRLGGIEGWRAMTDLLARYPDGAVPPAVGDGFLREWGLPTPPEG</sequence>